<name>A0A521CVG6_9BACT</name>
<dbReference type="SUPFAM" id="SSF52540">
    <property type="entry name" value="P-loop containing nucleoside triphosphate hydrolases"/>
    <property type="match status" value="1"/>
</dbReference>
<reference evidence="1 2" key="1">
    <citation type="submission" date="2017-05" db="EMBL/GenBank/DDBJ databases">
        <authorList>
            <person name="Varghese N."/>
            <person name="Submissions S."/>
        </authorList>
    </citation>
    <scope>NUCLEOTIDE SEQUENCE [LARGE SCALE GENOMIC DNA]</scope>
    <source>
        <strain evidence="1 2">DSM 16304</strain>
    </source>
</reference>
<dbReference type="RefSeq" id="WP_142935745.1">
    <property type="nucleotide sequence ID" value="NZ_FXTM01000015.1"/>
</dbReference>
<dbReference type="OrthoDB" id="9810148at2"/>
<keyword evidence="2" id="KW-1185">Reference proteome</keyword>
<evidence type="ECO:0000313" key="1">
    <source>
        <dbReference type="EMBL" id="SMO63402.1"/>
    </source>
</evidence>
<dbReference type="Pfam" id="PF13177">
    <property type="entry name" value="DNA_pol3_delta2"/>
    <property type="match status" value="1"/>
</dbReference>
<dbReference type="AlphaFoldDB" id="A0A521CVG6"/>
<sequence>MLFNEIVGHSKQLRIIRKLAEQGRFPQSSLFVGPEGVGKRTVAEELFSYLTKNKLNVRTYGVESPLTIKEVREISEWLFTKPGKDEMKAVIIDRADEMRGEAANALLKTLEEPPGYAFLCLIGKNEEAVIPTIRSRCRIFRFGPLSESNVIYILERKGIKPNEKAVRVSRGSVGTAIEILESPVVERLEEFFKLLKSPNKLKLVTSYSEKFSKLSREEALLFLNSLEVLVFEKSGNPKWEEAINRARNFLKFYGKPQSVIEWLILEILSI</sequence>
<evidence type="ECO:0000313" key="2">
    <source>
        <dbReference type="Proteomes" id="UP000317315"/>
    </source>
</evidence>
<dbReference type="PANTHER" id="PTHR11669">
    <property type="entry name" value="REPLICATION FACTOR C / DNA POLYMERASE III GAMMA-TAU SUBUNIT"/>
    <property type="match status" value="1"/>
</dbReference>
<dbReference type="InterPro" id="IPR050238">
    <property type="entry name" value="DNA_Rep/Repair_Clamp_Loader"/>
</dbReference>
<dbReference type="InterPro" id="IPR027417">
    <property type="entry name" value="P-loop_NTPase"/>
</dbReference>
<proteinExistence type="predicted"/>
<dbReference type="PANTHER" id="PTHR11669:SF8">
    <property type="entry name" value="DNA POLYMERASE III SUBUNIT DELTA"/>
    <property type="match status" value="1"/>
</dbReference>
<dbReference type="Gene3D" id="3.40.50.300">
    <property type="entry name" value="P-loop containing nucleotide triphosphate hydrolases"/>
    <property type="match status" value="2"/>
</dbReference>
<protein>
    <submittedName>
        <fullName evidence="1">DNA polymerase-3 subunit delta</fullName>
    </submittedName>
</protein>
<dbReference type="Proteomes" id="UP000317315">
    <property type="component" value="Unassembled WGS sequence"/>
</dbReference>
<accession>A0A521CVG6</accession>
<dbReference type="EMBL" id="FXTM01000015">
    <property type="protein sequence ID" value="SMO63402.1"/>
    <property type="molecule type" value="Genomic_DNA"/>
</dbReference>
<dbReference type="GO" id="GO:0006261">
    <property type="term" value="P:DNA-templated DNA replication"/>
    <property type="evidence" value="ECO:0007669"/>
    <property type="project" value="TreeGrafter"/>
</dbReference>
<gene>
    <name evidence="1" type="ORF">SAMN06269117_11547</name>
</gene>
<organism evidence="1 2">
    <name type="scientific">Balnearium lithotrophicum</name>
    <dbReference type="NCBI Taxonomy" id="223788"/>
    <lineage>
        <taxon>Bacteria</taxon>
        <taxon>Pseudomonadati</taxon>
        <taxon>Aquificota</taxon>
        <taxon>Aquificia</taxon>
        <taxon>Desulfurobacteriales</taxon>
        <taxon>Desulfurobacteriaceae</taxon>
        <taxon>Balnearium</taxon>
    </lineage>
</organism>